<sequence length="532" mass="60301">MNPRLKDIQAIGSDGDEALMNSVLICFQDAKKLLCSTHKKDNLQRKLKTDFVARDAAVSHVLADIFGRSQGAIRENGLIDSMERDDFDGKLMQLKATWDCLVPGFHQWFVDYEADIFKLHLIRGITKSALLDGHFTNNQTESINNNVKNWLGRTGNLSFAVANSKLDELVRAQGQEFEISVYGNGSYELAEGYETLRKKGHIWNAMGSEERRNSLLSFWKSPLNLTRRTSPTPTHPTQEECPSLLVHHESSTEHHKVSLSLSLENFELDGCSSDLLKEIEENAEKLIASENGIVNAPGYDGVFVQHNAERGSSNVPPHMITWTKAGKYVCDCKLYTSLKICEHAVSVADSKGKLKYFVEWRKKEKVSTCLTDLVMSDITSGRKGKVLKPRRGGRTPLNKETAIVHREREPLMEDKSIDETLSALDEIEKDSPFELIYLFQTKAKLCYGCGEKYDRSKEANSLIVRKHCEREFTVQGVKKTKFQFAYFHLKKNCITKKCSEYKKEMLKMSSESKGILPEEVKGKLRRMGISVE</sequence>
<gene>
    <name evidence="1" type="ORF">FSP39_006068</name>
</gene>
<dbReference type="EMBL" id="VSWD01000004">
    <property type="protein sequence ID" value="KAK3104610.1"/>
    <property type="molecule type" value="Genomic_DNA"/>
</dbReference>
<dbReference type="Proteomes" id="UP001186944">
    <property type="component" value="Unassembled WGS sequence"/>
</dbReference>
<comment type="caution">
    <text evidence="1">The sequence shown here is derived from an EMBL/GenBank/DDBJ whole genome shotgun (WGS) entry which is preliminary data.</text>
</comment>
<proteinExistence type="predicted"/>
<organism evidence="1 2">
    <name type="scientific">Pinctada imbricata</name>
    <name type="common">Atlantic pearl-oyster</name>
    <name type="synonym">Pinctada martensii</name>
    <dbReference type="NCBI Taxonomy" id="66713"/>
    <lineage>
        <taxon>Eukaryota</taxon>
        <taxon>Metazoa</taxon>
        <taxon>Spiralia</taxon>
        <taxon>Lophotrochozoa</taxon>
        <taxon>Mollusca</taxon>
        <taxon>Bivalvia</taxon>
        <taxon>Autobranchia</taxon>
        <taxon>Pteriomorphia</taxon>
        <taxon>Pterioida</taxon>
        <taxon>Pterioidea</taxon>
        <taxon>Pteriidae</taxon>
        <taxon>Pinctada</taxon>
    </lineage>
</organism>
<name>A0AA88YGD4_PINIB</name>
<reference evidence="1" key="1">
    <citation type="submission" date="2019-08" db="EMBL/GenBank/DDBJ databases">
        <title>The improved chromosome-level genome for the pearl oyster Pinctada fucata martensii using PacBio sequencing and Hi-C.</title>
        <authorList>
            <person name="Zheng Z."/>
        </authorList>
    </citation>
    <scope>NUCLEOTIDE SEQUENCE</scope>
    <source>
        <strain evidence="1">ZZ-2019</strain>
        <tissue evidence="1">Adductor muscle</tissue>
    </source>
</reference>
<keyword evidence="2" id="KW-1185">Reference proteome</keyword>
<evidence type="ECO:0008006" key="3">
    <source>
        <dbReference type="Google" id="ProtNLM"/>
    </source>
</evidence>
<protein>
    <recommendedName>
        <fullName evidence="3">SWIM-type domain-containing protein</fullName>
    </recommendedName>
</protein>
<accession>A0AA88YGD4</accession>
<dbReference type="AlphaFoldDB" id="A0AA88YGD4"/>
<evidence type="ECO:0000313" key="2">
    <source>
        <dbReference type="Proteomes" id="UP001186944"/>
    </source>
</evidence>
<evidence type="ECO:0000313" key="1">
    <source>
        <dbReference type="EMBL" id="KAK3104610.1"/>
    </source>
</evidence>